<accession>A0A0D9P200</accession>
<evidence type="ECO:0000313" key="1">
    <source>
        <dbReference type="EMBL" id="KJK80254.1"/>
    </source>
</evidence>
<keyword evidence="2" id="KW-1185">Reference proteome</keyword>
<sequence length="98" mass="10765">MQDYAFALQFYSNDDGLVCGIILCYIGFENNSSVPETPNTFPAFQLCGPIRRLATSAVILGRALVGPPRSSWLELSPDFLTAHRRSPRETNTTTAALN</sequence>
<protein>
    <submittedName>
        <fullName evidence="1">Uncharacterized protein</fullName>
    </submittedName>
</protein>
<evidence type="ECO:0000313" key="2">
    <source>
        <dbReference type="Proteomes" id="UP000054544"/>
    </source>
</evidence>
<proteinExistence type="predicted"/>
<dbReference type="AlphaFoldDB" id="A0A0D9P200"/>
<dbReference type="Proteomes" id="UP000054544">
    <property type="component" value="Unassembled WGS sequence"/>
</dbReference>
<dbReference type="EMBL" id="KE384729">
    <property type="protein sequence ID" value="KJK80254.1"/>
    <property type="molecule type" value="Genomic_DNA"/>
</dbReference>
<gene>
    <name evidence="1" type="ORF">H634G_04493</name>
</gene>
<reference evidence="2" key="1">
    <citation type="journal article" date="2014" name="BMC Genomics">
        <title>The genome sequence of the biocontrol fungus Metarhizium anisopliae and comparative genomics of Metarhizium species.</title>
        <authorList>
            <person name="Pattemore J.A."/>
            <person name="Hane J.K."/>
            <person name="Williams A.H."/>
            <person name="Wilson B.A."/>
            <person name="Stodart B.J."/>
            <person name="Ash G.J."/>
        </authorList>
    </citation>
    <scope>NUCLEOTIDE SEQUENCE [LARGE SCALE GENOMIC DNA]</scope>
    <source>
        <strain evidence="2">BRIP 53293</strain>
    </source>
</reference>
<organism evidence="1 2">
    <name type="scientific">Metarhizium anisopliae BRIP 53293</name>
    <dbReference type="NCBI Taxonomy" id="1291518"/>
    <lineage>
        <taxon>Eukaryota</taxon>
        <taxon>Fungi</taxon>
        <taxon>Dikarya</taxon>
        <taxon>Ascomycota</taxon>
        <taxon>Pezizomycotina</taxon>
        <taxon>Sordariomycetes</taxon>
        <taxon>Hypocreomycetidae</taxon>
        <taxon>Hypocreales</taxon>
        <taxon>Clavicipitaceae</taxon>
        <taxon>Metarhizium</taxon>
    </lineage>
</organism>
<name>A0A0D9P200_METAN</name>